<dbReference type="GO" id="GO:0022857">
    <property type="term" value="F:transmembrane transporter activity"/>
    <property type="evidence" value="ECO:0007669"/>
    <property type="project" value="InterPro"/>
</dbReference>
<organism evidence="6 7">
    <name type="scientific">Digitaria exilis</name>
    <dbReference type="NCBI Taxonomy" id="1010633"/>
    <lineage>
        <taxon>Eukaryota</taxon>
        <taxon>Viridiplantae</taxon>
        <taxon>Streptophyta</taxon>
        <taxon>Embryophyta</taxon>
        <taxon>Tracheophyta</taxon>
        <taxon>Spermatophyta</taxon>
        <taxon>Magnoliopsida</taxon>
        <taxon>Liliopsida</taxon>
        <taxon>Poales</taxon>
        <taxon>Poaceae</taxon>
        <taxon>PACMAD clade</taxon>
        <taxon>Panicoideae</taxon>
        <taxon>Panicodae</taxon>
        <taxon>Paniceae</taxon>
        <taxon>Anthephorinae</taxon>
        <taxon>Digitaria</taxon>
    </lineage>
</organism>
<keyword evidence="4 5" id="KW-0472">Membrane</keyword>
<keyword evidence="2 5" id="KW-0812">Transmembrane</keyword>
<evidence type="ECO:0000256" key="3">
    <source>
        <dbReference type="ARBA" id="ARBA00022989"/>
    </source>
</evidence>
<dbReference type="InterPro" id="IPR030184">
    <property type="entry name" value="WAT1-related"/>
</dbReference>
<dbReference type="InterPro" id="IPR037185">
    <property type="entry name" value="EmrE-like"/>
</dbReference>
<sequence length="170" mass="18406">MSVISKAAFDAGMSTFVFVFYRQAAGSILIIPRRKNAWSMPFPWLLKLFMCALVGLSLYNVSLKLTSATVAAAASNSMAVVTFCLALLLRMEVVKLRSASGVAKLAGVALCLAGVFAIAFYSGPTRIEGTFLMILANVAWSVSIVWQVTSCLFQCQRLLLSFFASAIREL</sequence>
<evidence type="ECO:0000256" key="5">
    <source>
        <dbReference type="SAM" id="Phobius"/>
    </source>
</evidence>
<feature type="transmembrane region" description="Helical" evidence="5">
    <location>
        <begin position="129"/>
        <end position="153"/>
    </location>
</feature>
<evidence type="ECO:0000313" key="6">
    <source>
        <dbReference type="EMBL" id="KAF8653476.1"/>
    </source>
</evidence>
<dbReference type="SUPFAM" id="SSF103481">
    <property type="entry name" value="Multidrug resistance efflux transporter EmrE"/>
    <property type="match status" value="1"/>
</dbReference>
<name>A0A835E013_9POAL</name>
<comment type="subcellular location">
    <subcellularLocation>
        <location evidence="1">Membrane</location>
        <topology evidence="1">Multi-pass membrane protein</topology>
    </subcellularLocation>
</comment>
<dbReference type="OrthoDB" id="1718296at2759"/>
<comment type="caution">
    <text evidence="6">The sequence shown here is derived from an EMBL/GenBank/DDBJ whole genome shotgun (WGS) entry which is preliminary data.</text>
</comment>
<evidence type="ECO:0000256" key="1">
    <source>
        <dbReference type="ARBA" id="ARBA00004141"/>
    </source>
</evidence>
<dbReference type="PANTHER" id="PTHR31218">
    <property type="entry name" value="WAT1-RELATED PROTEIN"/>
    <property type="match status" value="1"/>
</dbReference>
<feature type="transmembrane region" description="Helical" evidence="5">
    <location>
        <begin position="12"/>
        <end position="32"/>
    </location>
</feature>
<feature type="transmembrane region" description="Helical" evidence="5">
    <location>
        <begin position="44"/>
        <end position="62"/>
    </location>
</feature>
<feature type="transmembrane region" description="Helical" evidence="5">
    <location>
        <begin position="68"/>
        <end position="89"/>
    </location>
</feature>
<dbReference type="AlphaFoldDB" id="A0A835E013"/>
<keyword evidence="7" id="KW-1185">Reference proteome</keyword>
<keyword evidence="3 5" id="KW-1133">Transmembrane helix</keyword>
<dbReference type="Proteomes" id="UP000636709">
    <property type="component" value="Unassembled WGS sequence"/>
</dbReference>
<evidence type="ECO:0000256" key="2">
    <source>
        <dbReference type="ARBA" id="ARBA00022692"/>
    </source>
</evidence>
<feature type="transmembrane region" description="Helical" evidence="5">
    <location>
        <begin position="101"/>
        <end position="123"/>
    </location>
</feature>
<proteinExistence type="predicted"/>
<dbReference type="GO" id="GO:0016020">
    <property type="term" value="C:membrane"/>
    <property type="evidence" value="ECO:0007669"/>
    <property type="project" value="InterPro"/>
</dbReference>
<evidence type="ECO:0000256" key="4">
    <source>
        <dbReference type="ARBA" id="ARBA00023136"/>
    </source>
</evidence>
<evidence type="ECO:0008006" key="8">
    <source>
        <dbReference type="Google" id="ProtNLM"/>
    </source>
</evidence>
<protein>
    <recommendedName>
        <fullName evidence="8">WAT1-related protein</fullName>
    </recommendedName>
</protein>
<evidence type="ECO:0000313" key="7">
    <source>
        <dbReference type="Proteomes" id="UP000636709"/>
    </source>
</evidence>
<accession>A0A835E013</accession>
<reference evidence="6" key="1">
    <citation type="submission" date="2020-07" db="EMBL/GenBank/DDBJ databases">
        <title>Genome sequence and genetic diversity analysis of an under-domesticated orphan crop, white fonio (Digitaria exilis).</title>
        <authorList>
            <person name="Bennetzen J.L."/>
            <person name="Chen S."/>
            <person name="Ma X."/>
            <person name="Wang X."/>
            <person name="Yssel A.E.J."/>
            <person name="Chaluvadi S.R."/>
            <person name="Johnson M."/>
            <person name="Gangashetty P."/>
            <person name="Hamidou F."/>
            <person name="Sanogo M.D."/>
            <person name="Zwaenepoel A."/>
            <person name="Wallace J."/>
            <person name="Van De Peer Y."/>
            <person name="Van Deynze A."/>
        </authorList>
    </citation>
    <scope>NUCLEOTIDE SEQUENCE</scope>
    <source>
        <tissue evidence="6">Leaves</tissue>
    </source>
</reference>
<dbReference type="EMBL" id="JACEFO010002623">
    <property type="protein sequence ID" value="KAF8653476.1"/>
    <property type="molecule type" value="Genomic_DNA"/>
</dbReference>
<gene>
    <name evidence="6" type="ORF">HU200_062222</name>
</gene>